<name>A0A1M5JR11_9BRAD</name>
<proteinExistence type="predicted"/>
<organism evidence="1 2">
    <name type="scientific">Bradyrhizobium erythrophlei</name>
    <dbReference type="NCBI Taxonomy" id="1437360"/>
    <lineage>
        <taxon>Bacteria</taxon>
        <taxon>Pseudomonadati</taxon>
        <taxon>Pseudomonadota</taxon>
        <taxon>Alphaproteobacteria</taxon>
        <taxon>Hyphomicrobiales</taxon>
        <taxon>Nitrobacteraceae</taxon>
        <taxon>Bradyrhizobium</taxon>
    </lineage>
</organism>
<dbReference type="OrthoDB" id="8451891at2"/>
<evidence type="ECO:0000313" key="1">
    <source>
        <dbReference type="EMBL" id="SHG43022.1"/>
    </source>
</evidence>
<reference evidence="1 2" key="1">
    <citation type="submission" date="2016-11" db="EMBL/GenBank/DDBJ databases">
        <authorList>
            <person name="Jaros S."/>
            <person name="Januszkiewicz K."/>
            <person name="Wedrychowicz H."/>
        </authorList>
    </citation>
    <scope>NUCLEOTIDE SEQUENCE [LARGE SCALE GENOMIC DNA]</scope>
    <source>
        <strain evidence="1 2">GAS138</strain>
    </source>
</reference>
<accession>A0A1M5JR11</accession>
<protein>
    <submittedName>
        <fullName evidence="1">Uncharacterized protein</fullName>
    </submittedName>
</protein>
<sequence length="193" mass="21453">MRSWGKKVIDDVEYDLTHLDSAVIDVSAKTEASVSFRVLVSYGHHCFARDVRTGDPDHHIFEVGSDRRCFCPVRAALSKELPRLVREASAGMAFFSEGRNMLIVDDVPGGPYAVFFNVEQAQQASLDVILFVASAYLKPELPDRLHAVPFTALIQKASNGHKPFRPTKTKAWKKKIAPELSGAILCENPLCIR</sequence>
<gene>
    <name evidence="1" type="ORF">SAMN05443248_1536</name>
</gene>
<dbReference type="EMBL" id="LT670817">
    <property type="protein sequence ID" value="SHG43022.1"/>
    <property type="molecule type" value="Genomic_DNA"/>
</dbReference>
<dbReference type="RefSeq" id="WP_154072066.1">
    <property type="nucleotide sequence ID" value="NZ_LT670817.1"/>
</dbReference>
<dbReference type="Proteomes" id="UP000189796">
    <property type="component" value="Chromosome I"/>
</dbReference>
<dbReference type="AlphaFoldDB" id="A0A1M5JR11"/>
<evidence type="ECO:0000313" key="2">
    <source>
        <dbReference type="Proteomes" id="UP000189796"/>
    </source>
</evidence>